<protein>
    <submittedName>
        <fullName evidence="2">Uncharacterized protein</fullName>
    </submittedName>
</protein>
<feature type="region of interest" description="Disordered" evidence="1">
    <location>
        <begin position="228"/>
        <end position="382"/>
    </location>
</feature>
<accession>A0A2S4KP79</accession>
<evidence type="ECO:0000313" key="3">
    <source>
        <dbReference type="Proteomes" id="UP000237481"/>
    </source>
</evidence>
<feature type="compositionally biased region" description="Basic and acidic residues" evidence="1">
    <location>
        <begin position="348"/>
        <end position="369"/>
    </location>
</feature>
<dbReference type="AlphaFoldDB" id="A0A2S4KP79"/>
<dbReference type="EMBL" id="PKSG01000929">
    <property type="protein sequence ID" value="POR31974.1"/>
    <property type="molecule type" value="Genomic_DNA"/>
</dbReference>
<feature type="compositionally biased region" description="Polar residues" evidence="1">
    <location>
        <begin position="287"/>
        <end position="304"/>
    </location>
</feature>
<dbReference type="STRING" id="94208.A0A2S4KP79"/>
<feature type="region of interest" description="Disordered" evidence="1">
    <location>
        <begin position="435"/>
        <end position="579"/>
    </location>
</feature>
<dbReference type="Proteomes" id="UP000237481">
    <property type="component" value="Unassembled WGS sequence"/>
</dbReference>
<keyword evidence="3" id="KW-1185">Reference proteome</keyword>
<proteinExistence type="predicted"/>
<feature type="region of interest" description="Disordered" evidence="1">
    <location>
        <begin position="620"/>
        <end position="741"/>
    </location>
</feature>
<feature type="compositionally biased region" description="Basic and acidic residues" evidence="1">
    <location>
        <begin position="435"/>
        <end position="460"/>
    </location>
</feature>
<gene>
    <name evidence="2" type="ORF">TPAR_07801</name>
</gene>
<organism evidence="2 3">
    <name type="scientific">Tolypocladium paradoxum</name>
    <dbReference type="NCBI Taxonomy" id="94208"/>
    <lineage>
        <taxon>Eukaryota</taxon>
        <taxon>Fungi</taxon>
        <taxon>Dikarya</taxon>
        <taxon>Ascomycota</taxon>
        <taxon>Pezizomycotina</taxon>
        <taxon>Sordariomycetes</taxon>
        <taxon>Hypocreomycetidae</taxon>
        <taxon>Hypocreales</taxon>
        <taxon>Ophiocordycipitaceae</taxon>
        <taxon>Tolypocladium</taxon>
    </lineage>
</organism>
<feature type="region of interest" description="Disordered" evidence="1">
    <location>
        <begin position="140"/>
        <end position="159"/>
    </location>
</feature>
<feature type="compositionally biased region" description="Polar residues" evidence="1">
    <location>
        <begin position="627"/>
        <end position="638"/>
    </location>
</feature>
<feature type="compositionally biased region" description="Basic residues" evidence="1">
    <location>
        <begin position="370"/>
        <end position="380"/>
    </location>
</feature>
<name>A0A2S4KP79_9HYPO</name>
<feature type="compositionally biased region" description="Basic and acidic residues" evidence="1">
    <location>
        <begin position="689"/>
        <end position="698"/>
    </location>
</feature>
<comment type="caution">
    <text evidence="2">The sequence shown here is derived from an EMBL/GenBank/DDBJ whole genome shotgun (WGS) entry which is preliminary data.</text>
</comment>
<feature type="compositionally biased region" description="Polar residues" evidence="1">
    <location>
        <begin position="701"/>
        <end position="718"/>
    </location>
</feature>
<sequence length="994" mass="109690">MLEPCVQTGLGPTRALRVLVCTGAVELRQGANSRRVSRSRLAWFRTRAEFDKQARRKDDIGLPNCGRKQSTESRGRSCQGVHCPWLKESIAFGEAACRQSRQRDQGGIAALRAAGKCFPSAHGLGMAFFINRKFALGQPPAPNLSPHPDQDSSLPCHASSGVRASHLHITFPGMDHLSDCSPRRSNRAPLRPKLDKRGRNVAPRASHRSTDPDAGADHVQAWLSQIPAASCDESPGPPNPEIDAGPSKHPWRPHCLPLPGISPTRQAAREAMYRQSPDLLVRDRPLSSISSRQSGEQGAVSSRSGFADDADRRRQKKRSRVPSEPSVSPTESREEAFCKRPRRRTRHDRYETKKHTEGRGETDAREQPRSKRRKDRRKQVLRCGREVMNNFASDAVSNQRVTMKPNLTIGLFLNGRSSTPAQHLTFHDMDFADRSKGADETKRLSKSRSKDQRRRERELQEESDFFTNVTSRKRQRPRSTSCASSPRRPPSPVIVIGSEHADTASIDGTGHGRSTDQTVPVSLPRVDHKRGARMQQMEDSTKSSSPISRSSRHRSLRIRLEPAESGSEAGHSPRMASEDSHLDELLQTGVFDHTGIPPRRIAKSHSGQDEQRLFVSNGRQHVKDLQKYSNANTQTANYQDKGVMVSPWSDSQRGLPPSDSARQTRDLPGSGHSRPSSVIRMIQRLNEVGTEHSKKPESRVGGTTDSIPRQCRPTQTIGAGSEAPYQPNNRGGHDANPDCLRAELPWNQSPFAQEGDSGAEKPAIIVDDSAFQQASRDPSQASPIYSSPLGFGGHSYFRFSGNRPRVQALRGGMPPLQENGRPWTSGGGMPIHGTLLPASLQGQPFFSTSHDSRVSKLCRSRSAESVDNEVAESETLQEFIARIEDEVLGQDEADTYPGQDGEELDAGDDFLDKRAVDSQLQGSRFDVDEPNYSHIEVSRTLGVGDGFAPVTDHGAAAWSGTPGVRQPTASQPWHNAHSLEDGDMVGFWRPNRLM</sequence>
<feature type="region of interest" description="Disordered" evidence="1">
    <location>
        <begin position="58"/>
        <end position="77"/>
    </location>
</feature>
<evidence type="ECO:0000256" key="1">
    <source>
        <dbReference type="SAM" id="MobiDB-lite"/>
    </source>
</evidence>
<evidence type="ECO:0000313" key="2">
    <source>
        <dbReference type="EMBL" id="POR31974.1"/>
    </source>
</evidence>
<dbReference type="OrthoDB" id="2537141at2759"/>
<feature type="region of interest" description="Disordered" evidence="1">
    <location>
        <begin position="175"/>
        <end position="215"/>
    </location>
</feature>
<reference evidence="2 3" key="1">
    <citation type="submission" date="2018-01" db="EMBL/GenBank/DDBJ databases">
        <title>Harnessing the power of phylogenomics to disentangle the directionality and signatures of interkingdom host jumping in the parasitic fungal genus Tolypocladium.</title>
        <authorList>
            <person name="Quandt C.A."/>
            <person name="Patterson W."/>
            <person name="Spatafora J.W."/>
        </authorList>
    </citation>
    <scope>NUCLEOTIDE SEQUENCE [LARGE SCALE GENOMIC DNA]</scope>
    <source>
        <strain evidence="2 3">NRBC 100945</strain>
    </source>
</reference>